<protein>
    <recommendedName>
        <fullName evidence="1">Aminoglycoside phosphotransferase domain-containing protein</fullName>
    </recommendedName>
</protein>
<dbReference type="InterPro" id="IPR011009">
    <property type="entry name" value="Kinase-like_dom_sf"/>
</dbReference>
<gene>
    <name evidence="2" type="ORF">KSB_52800</name>
</gene>
<feature type="domain" description="Aminoglycoside phosphotransferase" evidence="1">
    <location>
        <begin position="72"/>
        <end position="244"/>
    </location>
</feature>
<organism evidence="2 3">
    <name type="scientific">Ktedonobacter robiniae</name>
    <dbReference type="NCBI Taxonomy" id="2778365"/>
    <lineage>
        <taxon>Bacteria</taxon>
        <taxon>Bacillati</taxon>
        <taxon>Chloroflexota</taxon>
        <taxon>Ktedonobacteria</taxon>
        <taxon>Ktedonobacterales</taxon>
        <taxon>Ktedonobacteraceae</taxon>
        <taxon>Ktedonobacter</taxon>
    </lineage>
</organism>
<reference evidence="2 3" key="1">
    <citation type="journal article" date="2021" name="Int. J. Syst. Evol. Microbiol.">
        <title>Reticulibacter mediterranei gen. nov., sp. nov., within the new family Reticulibacteraceae fam. nov., and Ktedonospora formicarum gen. nov., sp. nov., Ktedonobacter robiniae sp. nov., Dictyobacter formicarum sp. nov. and Dictyobacter arantiisoli sp. nov., belonging to the class Ktedonobacteria.</title>
        <authorList>
            <person name="Yabe S."/>
            <person name="Zheng Y."/>
            <person name="Wang C.M."/>
            <person name="Sakai Y."/>
            <person name="Abe K."/>
            <person name="Yokota A."/>
            <person name="Donadio S."/>
            <person name="Cavaletti L."/>
            <person name="Monciardini P."/>
        </authorList>
    </citation>
    <scope>NUCLEOTIDE SEQUENCE [LARGE SCALE GENOMIC DNA]</scope>
    <source>
        <strain evidence="2 3">SOSP1-30</strain>
    </source>
</reference>
<proteinExistence type="predicted"/>
<keyword evidence="3" id="KW-1185">Reference proteome</keyword>
<evidence type="ECO:0000313" key="2">
    <source>
        <dbReference type="EMBL" id="GHO56805.1"/>
    </source>
</evidence>
<accession>A0ABQ3UVW2</accession>
<comment type="caution">
    <text evidence="2">The sequence shown here is derived from an EMBL/GenBank/DDBJ whole genome shotgun (WGS) entry which is preliminary data.</text>
</comment>
<dbReference type="SUPFAM" id="SSF56112">
    <property type="entry name" value="Protein kinase-like (PK-like)"/>
    <property type="match status" value="1"/>
</dbReference>
<evidence type="ECO:0000313" key="3">
    <source>
        <dbReference type="Proteomes" id="UP000654345"/>
    </source>
</evidence>
<dbReference type="InterPro" id="IPR002575">
    <property type="entry name" value="Aminoglycoside_PTrfase"/>
</dbReference>
<name>A0ABQ3UVW2_9CHLR</name>
<dbReference type="EMBL" id="BNJG01000002">
    <property type="protein sequence ID" value="GHO56805.1"/>
    <property type="molecule type" value="Genomic_DNA"/>
</dbReference>
<dbReference type="Proteomes" id="UP000654345">
    <property type="component" value="Unassembled WGS sequence"/>
</dbReference>
<dbReference type="Gene3D" id="3.90.1200.10">
    <property type="match status" value="1"/>
</dbReference>
<dbReference type="Pfam" id="PF01636">
    <property type="entry name" value="APH"/>
    <property type="match status" value="1"/>
</dbReference>
<evidence type="ECO:0000259" key="1">
    <source>
        <dbReference type="Pfam" id="PF01636"/>
    </source>
</evidence>
<sequence length="341" mass="38721">MLDYMTKLIAERIAPWGKVPLLQEIFQSEEPATVARHIYEFCEAELGQQPTEALFFFCSIGVVFGLEMPGGQRIVIKAHKPERPLTFLTQMGNVQRYLVARGYPCPRPILGPRPLGRGLAIIDELIDEGVFRDAHEPVIRKAIATALYELIQLLRHVEQAGIDPTPFDLRLPSDVLWPNPHNAIFDFEATREGAEWIDELAWKVKRIIEADEQPPVLSHGDFSANQMRLVGDHLRMVYDWDSLTLRSELVSVGATASTFTYSEQPGITNIETTYADAAAFIVDYEAARQQPFTSEEQRIIQAATLLGQLYSARCQHALHPHEHKYSRIWYEQMCAEYGTIL</sequence>